<evidence type="ECO:0000313" key="2">
    <source>
        <dbReference type="EMBL" id="MFC5420461.1"/>
    </source>
</evidence>
<proteinExistence type="predicted"/>
<dbReference type="Proteomes" id="UP001596053">
    <property type="component" value="Unassembled WGS sequence"/>
</dbReference>
<gene>
    <name evidence="2" type="ORF">ACFPOB_12920</name>
</gene>
<sequence length="159" mass="17453">MTRLVDLQTLLTLRRRREQRAGERAARQRAAAAGAQAAASDAAEAIAAHDEQSLSWQRAQHRDLLAQPFSMSTLARLREEAMIAGAARDDLAAAAAAAAATLSARQRDLAASQSVHQERRHDRLRLEQACDEQAKRERRRLQARLDAALDETASARPGQ</sequence>
<dbReference type="EMBL" id="JBHSLW010000016">
    <property type="protein sequence ID" value="MFC5420461.1"/>
    <property type="molecule type" value="Genomic_DNA"/>
</dbReference>
<organism evidence="2 3">
    <name type="scientific">Bosea eneae</name>
    <dbReference type="NCBI Taxonomy" id="151454"/>
    <lineage>
        <taxon>Bacteria</taxon>
        <taxon>Pseudomonadati</taxon>
        <taxon>Pseudomonadota</taxon>
        <taxon>Alphaproteobacteria</taxon>
        <taxon>Hyphomicrobiales</taxon>
        <taxon>Boseaceae</taxon>
        <taxon>Bosea</taxon>
    </lineage>
</organism>
<evidence type="ECO:0000256" key="1">
    <source>
        <dbReference type="SAM" id="MobiDB-lite"/>
    </source>
</evidence>
<feature type="region of interest" description="Disordered" evidence="1">
    <location>
        <begin position="109"/>
        <end position="129"/>
    </location>
</feature>
<protein>
    <recommendedName>
        <fullName evidence="4">Type III secretion protein</fullName>
    </recommendedName>
</protein>
<accession>A0ABW0IS54</accession>
<name>A0ABW0IS54_9HYPH</name>
<comment type="caution">
    <text evidence="2">The sequence shown here is derived from an EMBL/GenBank/DDBJ whole genome shotgun (WGS) entry which is preliminary data.</text>
</comment>
<evidence type="ECO:0008006" key="4">
    <source>
        <dbReference type="Google" id="ProtNLM"/>
    </source>
</evidence>
<keyword evidence="3" id="KW-1185">Reference proteome</keyword>
<evidence type="ECO:0000313" key="3">
    <source>
        <dbReference type="Proteomes" id="UP001596053"/>
    </source>
</evidence>
<feature type="region of interest" description="Disordered" evidence="1">
    <location>
        <begin position="17"/>
        <end position="40"/>
    </location>
</feature>
<dbReference type="RefSeq" id="WP_377798874.1">
    <property type="nucleotide sequence ID" value="NZ_JBHSLW010000016.1"/>
</dbReference>
<feature type="compositionally biased region" description="Low complexity" evidence="1">
    <location>
        <begin position="28"/>
        <end position="40"/>
    </location>
</feature>
<feature type="compositionally biased region" description="Basic and acidic residues" evidence="1">
    <location>
        <begin position="116"/>
        <end position="129"/>
    </location>
</feature>
<reference evidence="3" key="1">
    <citation type="journal article" date="2019" name="Int. J. Syst. Evol. Microbiol.">
        <title>The Global Catalogue of Microorganisms (GCM) 10K type strain sequencing project: providing services to taxonomists for standard genome sequencing and annotation.</title>
        <authorList>
            <consortium name="The Broad Institute Genomics Platform"/>
            <consortium name="The Broad Institute Genome Sequencing Center for Infectious Disease"/>
            <person name="Wu L."/>
            <person name="Ma J."/>
        </authorList>
    </citation>
    <scope>NUCLEOTIDE SEQUENCE [LARGE SCALE GENOMIC DNA]</scope>
    <source>
        <strain evidence="3">NCAIM B.01391</strain>
    </source>
</reference>